<dbReference type="PANTHER" id="PTHR43798">
    <property type="entry name" value="MONOACYLGLYCEROL LIPASE"/>
    <property type="match status" value="1"/>
</dbReference>
<dbReference type="InterPro" id="IPR050266">
    <property type="entry name" value="AB_hydrolase_sf"/>
</dbReference>
<comment type="caution">
    <text evidence="2">The sequence shown here is derived from an EMBL/GenBank/DDBJ whole genome shotgun (WGS) entry which is preliminary data.</text>
</comment>
<dbReference type="InterPro" id="IPR029058">
    <property type="entry name" value="AB_hydrolase_fold"/>
</dbReference>
<sequence length="300" mass="32632">MPAVPSYYADQLDRIPVARRAVDAGGTQTAYWTYGSDDAAVTILAVHGFRGDHHGLEPVVAHLPGVRWIMPDLPGFGETPPIAGRAHDIDAYAAWLAEVAARIAPGAIVLGHSFGSIVAAAAVARGLATPKLILVNPIGAPALAGPRGLLTRLAVLYYRLGAWLPERLGTWLLRTRLIVRVMSAAMAKTRDKALRRWIHDQHDRFFSLFSDRETLRQAFVASVSHDVRAFAAEIRSPTLLVAAVQDDITPIEAERTLVTLFEQAELVEIDDVGHLIHYERPSEAAAAISRFIEPRGGRAP</sequence>
<keyword evidence="3" id="KW-1185">Reference proteome</keyword>
<dbReference type="SUPFAM" id="SSF53474">
    <property type="entry name" value="alpha/beta-Hydrolases"/>
    <property type="match status" value="1"/>
</dbReference>
<dbReference type="PRINTS" id="PR00111">
    <property type="entry name" value="ABHYDROLASE"/>
</dbReference>
<dbReference type="PRINTS" id="PR00412">
    <property type="entry name" value="EPOXHYDRLASE"/>
</dbReference>
<keyword evidence="2" id="KW-0378">Hydrolase</keyword>
<dbReference type="InterPro" id="IPR000073">
    <property type="entry name" value="AB_hydrolase_1"/>
</dbReference>
<dbReference type="GO" id="GO:0016787">
    <property type="term" value="F:hydrolase activity"/>
    <property type="evidence" value="ECO:0007669"/>
    <property type="project" value="UniProtKB-KW"/>
</dbReference>
<organism evidence="2 3">
    <name type="scientific">Microbacterium faecale</name>
    <dbReference type="NCBI Taxonomy" id="1804630"/>
    <lineage>
        <taxon>Bacteria</taxon>
        <taxon>Bacillati</taxon>
        <taxon>Actinomycetota</taxon>
        <taxon>Actinomycetes</taxon>
        <taxon>Micrococcales</taxon>
        <taxon>Microbacteriaceae</taxon>
        <taxon>Microbacterium</taxon>
    </lineage>
</organism>
<dbReference type="GO" id="GO:0016020">
    <property type="term" value="C:membrane"/>
    <property type="evidence" value="ECO:0007669"/>
    <property type="project" value="TreeGrafter"/>
</dbReference>
<evidence type="ECO:0000259" key="1">
    <source>
        <dbReference type="Pfam" id="PF12697"/>
    </source>
</evidence>
<dbReference type="EMBL" id="BMHO01000001">
    <property type="protein sequence ID" value="GGD40996.1"/>
    <property type="molecule type" value="Genomic_DNA"/>
</dbReference>
<dbReference type="Gene3D" id="3.40.50.1820">
    <property type="entry name" value="alpha/beta hydrolase"/>
    <property type="match status" value="1"/>
</dbReference>
<dbReference type="Proteomes" id="UP000633205">
    <property type="component" value="Unassembled WGS sequence"/>
</dbReference>
<dbReference type="PANTHER" id="PTHR43798:SF33">
    <property type="entry name" value="HYDROLASE, PUTATIVE (AFU_ORTHOLOGUE AFUA_2G14860)-RELATED"/>
    <property type="match status" value="1"/>
</dbReference>
<reference evidence="2" key="2">
    <citation type="submission" date="2020-09" db="EMBL/GenBank/DDBJ databases">
        <authorList>
            <person name="Sun Q."/>
            <person name="Zhou Y."/>
        </authorList>
    </citation>
    <scope>NUCLEOTIDE SEQUENCE</scope>
    <source>
        <strain evidence="2">CGMCC 1.15152</strain>
    </source>
</reference>
<dbReference type="AlphaFoldDB" id="A0A916YDI4"/>
<evidence type="ECO:0000313" key="3">
    <source>
        <dbReference type="Proteomes" id="UP000633205"/>
    </source>
</evidence>
<proteinExistence type="predicted"/>
<evidence type="ECO:0000313" key="2">
    <source>
        <dbReference type="EMBL" id="GGD40996.1"/>
    </source>
</evidence>
<feature type="domain" description="AB hydrolase-1" evidence="1">
    <location>
        <begin position="43"/>
        <end position="286"/>
    </location>
</feature>
<dbReference type="Pfam" id="PF12697">
    <property type="entry name" value="Abhydrolase_6"/>
    <property type="match status" value="1"/>
</dbReference>
<protein>
    <submittedName>
        <fullName evidence="2">Alpha/beta hydrolase</fullName>
    </submittedName>
</protein>
<reference evidence="2" key="1">
    <citation type="journal article" date="2014" name="Int. J. Syst. Evol. Microbiol.">
        <title>Complete genome sequence of Corynebacterium casei LMG S-19264T (=DSM 44701T), isolated from a smear-ripened cheese.</title>
        <authorList>
            <consortium name="US DOE Joint Genome Institute (JGI-PGF)"/>
            <person name="Walter F."/>
            <person name="Albersmeier A."/>
            <person name="Kalinowski J."/>
            <person name="Ruckert C."/>
        </authorList>
    </citation>
    <scope>NUCLEOTIDE SEQUENCE</scope>
    <source>
        <strain evidence="2">CGMCC 1.15152</strain>
    </source>
</reference>
<accession>A0A916YDI4</accession>
<name>A0A916YDI4_9MICO</name>
<gene>
    <name evidence="2" type="ORF">GCM10010915_22340</name>
</gene>
<dbReference type="InterPro" id="IPR000639">
    <property type="entry name" value="Epox_hydrolase-like"/>
</dbReference>